<dbReference type="EMBL" id="JAANHZ010000725">
    <property type="protein sequence ID" value="KAG5307663.1"/>
    <property type="molecule type" value="Genomic_DNA"/>
</dbReference>
<reference evidence="10" key="1">
    <citation type="submission" date="2020-02" db="EMBL/GenBank/DDBJ databases">
        <title>Relaxed selection underlies rapid genomic changes in the transitions from sociality to social parasitism in ants.</title>
        <authorList>
            <person name="Bi X."/>
        </authorList>
    </citation>
    <scope>NUCLEOTIDE SEQUENCE</scope>
    <source>
        <strain evidence="10">BGI-DK2013a</strain>
        <tissue evidence="10">Whole body</tissue>
    </source>
</reference>
<dbReference type="PANTHER" id="PTHR43690:SF18">
    <property type="entry name" value="INSULIN-DEGRADING ENZYME-RELATED"/>
    <property type="match status" value="1"/>
</dbReference>
<dbReference type="Pfam" id="PF16187">
    <property type="entry name" value="Peptidase_M16_M"/>
    <property type="match status" value="1"/>
</dbReference>
<proteinExistence type="inferred from homology"/>
<evidence type="ECO:0000256" key="1">
    <source>
        <dbReference type="ARBA" id="ARBA00007261"/>
    </source>
</evidence>
<organism evidence="10 11">
    <name type="scientific">Acromyrmex insinuator</name>
    <dbReference type="NCBI Taxonomy" id="230686"/>
    <lineage>
        <taxon>Eukaryota</taxon>
        <taxon>Metazoa</taxon>
        <taxon>Ecdysozoa</taxon>
        <taxon>Arthropoda</taxon>
        <taxon>Hexapoda</taxon>
        <taxon>Insecta</taxon>
        <taxon>Pterygota</taxon>
        <taxon>Neoptera</taxon>
        <taxon>Endopterygota</taxon>
        <taxon>Hymenoptera</taxon>
        <taxon>Apocrita</taxon>
        <taxon>Aculeata</taxon>
        <taxon>Formicoidea</taxon>
        <taxon>Formicidae</taxon>
        <taxon>Myrmicinae</taxon>
        <taxon>Acromyrmex</taxon>
    </lineage>
</organism>
<dbReference type="Pfam" id="PF05193">
    <property type="entry name" value="Peptidase_M16_C"/>
    <property type="match status" value="2"/>
</dbReference>
<feature type="domain" description="Peptidase M16 N-terminal" evidence="7">
    <location>
        <begin position="47"/>
        <end position="161"/>
    </location>
</feature>
<dbReference type="Proteomes" id="UP000667349">
    <property type="component" value="Unassembled WGS sequence"/>
</dbReference>
<keyword evidence="6" id="KW-0482">Metalloprotease</keyword>
<dbReference type="GO" id="GO:0008237">
    <property type="term" value="F:metallopeptidase activity"/>
    <property type="evidence" value="ECO:0007669"/>
    <property type="project" value="UniProtKB-KW"/>
</dbReference>
<feature type="domain" description="Peptidase M16 middle/third" evidence="9">
    <location>
        <begin position="419"/>
        <end position="634"/>
    </location>
</feature>
<evidence type="ECO:0000256" key="6">
    <source>
        <dbReference type="ARBA" id="ARBA00023049"/>
    </source>
</evidence>
<evidence type="ECO:0000313" key="10">
    <source>
        <dbReference type="EMBL" id="KAG5307663.1"/>
    </source>
</evidence>
<dbReference type="InterPro" id="IPR032632">
    <property type="entry name" value="Peptidase_M16_M"/>
</dbReference>
<evidence type="ECO:0000259" key="9">
    <source>
        <dbReference type="Pfam" id="PF16187"/>
    </source>
</evidence>
<dbReference type="PANTHER" id="PTHR43690">
    <property type="entry name" value="NARDILYSIN"/>
    <property type="match status" value="1"/>
</dbReference>
<evidence type="ECO:0000259" key="7">
    <source>
        <dbReference type="Pfam" id="PF00675"/>
    </source>
</evidence>
<dbReference type="InterPro" id="IPR050626">
    <property type="entry name" value="Peptidase_M16"/>
</dbReference>
<evidence type="ECO:0000256" key="5">
    <source>
        <dbReference type="ARBA" id="ARBA00022833"/>
    </source>
</evidence>
<dbReference type="SUPFAM" id="SSF63411">
    <property type="entry name" value="LuxS/MPP-like metallohydrolase"/>
    <property type="match status" value="4"/>
</dbReference>
<keyword evidence="2" id="KW-0645">Protease</keyword>
<evidence type="ECO:0000256" key="4">
    <source>
        <dbReference type="ARBA" id="ARBA00022801"/>
    </source>
</evidence>
<feature type="domain" description="Peptidase M16 C-terminal" evidence="8">
    <location>
        <begin position="223"/>
        <end position="401"/>
    </location>
</feature>
<gene>
    <name evidence="10" type="primary">Nrdc_13</name>
    <name evidence="10" type="ORF">G6Z75_0013543</name>
</gene>
<dbReference type="InterPro" id="IPR011249">
    <property type="entry name" value="Metalloenz_LuxS/M16"/>
</dbReference>
<feature type="non-terminal residue" evidence="10">
    <location>
        <position position="1"/>
    </location>
</feature>
<dbReference type="AlphaFoldDB" id="A0A836EAT2"/>
<dbReference type="Gene3D" id="3.30.830.10">
    <property type="entry name" value="Metalloenzyme, LuxS/M16 peptidase-like"/>
    <property type="match status" value="5"/>
</dbReference>
<dbReference type="InterPro" id="IPR011765">
    <property type="entry name" value="Pept_M16_N"/>
</dbReference>
<accession>A0A836EAT2</accession>
<keyword evidence="3" id="KW-0479">Metal-binding</keyword>
<comment type="caution">
    <text evidence="10">The sequence shown here is derived from an EMBL/GenBank/DDBJ whole genome shotgun (WGS) entry which is preliminary data.</text>
</comment>
<name>A0A836EAT2_9HYME</name>
<keyword evidence="5" id="KW-0862">Zinc</keyword>
<protein>
    <submittedName>
        <fullName evidence="10">NRDC protein</fullName>
    </submittedName>
</protein>
<sequence>STEIMPESGNNESCQVEYLETPVKSENDKKEYTLLISEEYLPTSFSQEKKASCSLFIDTGNFSDTAEFPGVSYSLAYMFSQESEKYLEQSDTTMEDFFEDHNGTLYINVSNEHTIFYFDIEQENFCVALHNFGIFFENPIMSEHVFIKKQDVIKNGIKMVILKLLSQLAVLTCHSYVEFQRLFGKSRYEQLFSSFAQTGHPANKFSVDHLIKLRNNIDYNKLYNVLDKFKSRHYSAHRMKLAIRSRFQLNIMEQFVKACFTDVPNNRMPPDNFSKFKNDLPFNTPAFRKMYKIKHDEELLVQLTWALPSFSDFYKCNSYQYISKIIRYEGEGSLISYLQQKMWSPLDNIFDCKSQQNTLYGLMQLTIALTSEGLKHLEDVLDAIFSFINLLKKAGLQKKIYNDIYECEQNNFRFINYDNESICFIKQLCEIMHFYPPNAYITGNLDFNYNAKVIKKYLNYLTPEMANIMIFSKDFNDFELKKIEPWWQTAYTDIEIPKQWIERWKVIEPLPEFFLPKPNIFLTKNLCLMQIPNEQIEKYPIKLYCNSVSEIWYHRDPKFRLPKCSMHFYFISHLNYQSLKNGVLIHMYYELLKQLLTEKLYPAELTGFKYEIQFLWNGFFTLEISGLTETLPVFEDINTIFKRYHYHYLLFVACCGYFCTRHGELHKTYLKISKFNKFRFQGFVKSFTEHLYIQCLVQGNMTPSAAINTVQQFIKTINCSPLHPNSIQQFRSIQIPLGISYYKIKNIDKLDETSVIKNYYQAGVNTIELSTLIHLISYIMNDKLNEALVLADKFEHATVNVVNYYGILGYSITVCTQAHKYRTVYIDKIIDEFLRLFKNNFEKFTEEELDAYKEMFLKSRSHDDVNIEEEENWYQILHHTYIFDFHEQQILALKDINVKKLNEWLADYTLNGSNFRKLSLHIVGNIPKKAKYVNLEYINDDHQQYKLNKYHYITNVEDYKKKLFIFPTERSNTSLQSTE</sequence>
<dbReference type="GO" id="GO:0006508">
    <property type="term" value="P:proteolysis"/>
    <property type="evidence" value="ECO:0007669"/>
    <property type="project" value="UniProtKB-KW"/>
</dbReference>
<evidence type="ECO:0000256" key="3">
    <source>
        <dbReference type="ARBA" id="ARBA00022723"/>
    </source>
</evidence>
<dbReference type="Pfam" id="PF00675">
    <property type="entry name" value="Peptidase_M16"/>
    <property type="match status" value="1"/>
</dbReference>
<dbReference type="GO" id="GO:0046872">
    <property type="term" value="F:metal ion binding"/>
    <property type="evidence" value="ECO:0007669"/>
    <property type="project" value="UniProtKB-KW"/>
</dbReference>
<dbReference type="InterPro" id="IPR007863">
    <property type="entry name" value="Peptidase_M16_C"/>
</dbReference>
<feature type="non-terminal residue" evidence="10">
    <location>
        <position position="979"/>
    </location>
</feature>
<keyword evidence="11" id="KW-1185">Reference proteome</keyword>
<evidence type="ECO:0000259" key="8">
    <source>
        <dbReference type="Pfam" id="PF05193"/>
    </source>
</evidence>
<feature type="domain" description="Peptidase M16 C-terminal" evidence="8">
    <location>
        <begin position="679"/>
        <end position="854"/>
    </location>
</feature>
<comment type="similarity">
    <text evidence="1">Belongs to the peptidase M16 family.</text>
</comment>
<keyword evidence="4" id="KW-0378">Hydrolase</keyword>
<evidence type="ECO:0000256" key="2">
    <source>
        <dbReference type="ARBA" id="ARBA00022670"/>
    </source>
</evidence>
<evidence type="ECO:0000313" key="11">
    <source>
        <dbReference type="Proteomes" id="UP000667349"/>
    </source>
</evidence>